<name>W6S7N7_9HYPH</name>
<reference evidence="3" key="1">
    <citation type="submission" date="2013-11" db="EMBL/GenBank/DDBJ databases">
        <title>Draft genome sequence of the broad-host-range Rhizobium sp. LPU83 strain, a member of the low-genetic diversity Oregon-like Rhizobium sp. group.</title>
        <authorList>
            <person name="Wibberg D."/>
            <person name="Puehler A."/>
            <person name="Schlueter A."/>
        </authorList>
    </citation>
    <scope>NUCLEOTIDE SEQUENCE [LARGE SCALE GENOMIC DNA]</scope>
    <source>
        <strain evidence="3">LPU83</strain>
        <plasmid evidence="3">pLPU83d</plasmid>
    </source>
</reference>
<proteinExistence type="predicted"/>
<dbReference type="GO" id="GO:0015888">
    <property type="term" value="P:thiamine transport"/>
    <property type="evidence" value="ECO:0007669"/>
    <property type="project" value="TreeGrafter"/>
</dbReference>
<protein>
    <submittedName>
        <fullName evidence="3">Periplasmic binding ABC transporter</fullName>
    </submittedName>
</protein>
<dbReference type="Pfam" id="PF13343">
    <property type="entry name" value="SBP_bac_6"/>
    <property type="match status" value="1"/>
</dbReference>
<dbReference type="AlphaFoldDB" id="W6S7N7"/>
<dbReference type="Proteomes" id="UP000019443">
    <property type="component" value="Plasmid pLPU83d"/>
</dbReference>
<feature type="chain" id="PRO_5004883606" evidence="2">
    <location>
        <begin position="29"/>
        <end position="398"/>
    </location>
</feature>
<evidence type="ECO:0000313" key="4">
    <source>
        <dbReference type="Proteomes" id="UP000019443"/>
    </source>
</evidence>
<dbReference type="PATRIC" id="fig|348824.6.peg.6516"/>
<dbReference type="PANTHER" id="PTHR30006">
    <property type="entry name" value="THIAMINE-BINDING PERIPLASMIC PROTEIN-RELATED"/>
    <property type="match status" value="1"/>
</dbReference>
<organism evidence="3 4">
    <name type="scientific">Rhizobium favelukesii</name>
    <dbReference type="NCBI Taxonomy" id="348824"/>
    <lineage>
        <taxon>Bacteria</taxon>
        <taxon>Pseudomonadati</taxon>
        <taxon>Pseudomonadota</taxon>
        <taxon>Alphaproteobacteria</taxon>
        <taxon>Hyphomicrobiales</taxon>
        <taxon>Rhizobiaceae</taxon>
        <taxon>Rhizobium/Agrobacterium group</taxon>
        <taxon>Rhizobium</taxon>
    </lineage>
</organism>
<dbReference type="SUPFAM" id="SSF53850">
    <property type="entry name" value="Periplasmic binding protein-like II"/>
    <property type="match status" value="1"/>
</dbReference>
<sequence>MKVGWRANCLVMPSAALAVLAFTAMTSASPMDELVAAAKTEGQLTIIALPRDWCGYGGIIDGFKAKFGLKINELLPDVGSSTVIDAIRELRDRAGPQTPDVIDVGLSFASSAKRDGLLQPYKMTTWATIAHAAKDTDGYWYGAYYGTIAFEVNADIITKMPTDWADLASPDYRNAVGLAGDLASNQAIQGVFAAGLSAAKGNVDQAANQGLRFFADLNRKGNFVPIVGNLASLRDGRTPILVRWDYLALGDRERLRGKTRIEIVRPKTGGVAGVYVQAISAFASHPNAARLWMEYLYSDETQLAFLNGHCRPIRLADLARSGKVPAELGKRLVQFHDYGGDVDPLFPTLEEQEKTREIITKGWDGVVGVKIQCLPDDSPSDVPMALNKRTVGQCSIPQ</sequence>
<evidence type="ECO:0000256" key="2">
    <source>
        <dbReference type="SAM" id="SignalP"/>
    </source>
</evidence>
<keyword evidence="1 2" id="KW-0732">Signal</keyword>
<dbReference type="GO" id="GO:0030288">
    <property type="term" value="C:outer membrane-bounded periplasmic space"/>
    <property type="evidence" value="ECO:0007669"/>
    <property type="project" value="TreeGrafter"/>
</dbReference>
<dbReference type="PANTHER" id="PTHR30006:SF2">
    <property type="entry name" value="ABC TRANSPORTER SUBSTRATE-BINDING PROTEIN"/>
    <property type="match status" value="1"/>
</dbReference>
<evidence type="ECO:0000313" key="3">
    <source>
        <dbReference type="EMBL" id="CDM62216.1"/>
    </source>
</evidence>
<keyword evidence="3" id="KW-0614">Plasmid</keyword>
<dbReference type="KEGG" id="rhl:LPU83_pLPU83d_0846"/>
<dbReference type="GO" id="GO:0030976">
    <property type="term" value="F:thiamine pyrophosphate binding"/>
    <property type="evidence" value="ECO:0007669"/>
    <property type="project" value="TreeGrafter"/>
</dbReference>
<dbReference type="Gene3D" id="3.40.190.10">
    <property type="entry name" value="Periplasmic binding protein-like II"/>
    <property type="match status" value="2"/>
</dbReference>
<gene>
    <name evidence="3" type="ORF">LPU83_pLPU83d_0846</name>
</gene>
<geneLocation type="plasmid" evidence="3 4">
    <name>pLPU83d</name>
</geneLocation>
<dbReference type="EMBL" id="HG916855">
    <property type="protein sequence ID" value="CDM62216.1"/>
    <property type="molecule type" value="Genomic_DNA"/>
</dbReference>
<accession>W6S7N7</accession>
<dbReference type="GO" id="GO:0030975">
    <property type="term" value="F:thiamine binding"/>
    <property type="evidence" value="ECO:0007669"/>
    <property type="project" value="TreeGrafter"/>
</dbReference>
<keyword evidence="4" id="KW-1185">Reference proteome</keyword>
<evidence type="ECO:0000256" key="1">
    <source>
        <dbReference type="ARBA" id="ARBA00022729"/>
    </source>
</evidence>
<dbReference type="RefSeq" id="WP_024318541.1">
    <property type="nucleotide sequence ID" value="NZ_ATTO01000096.1"/>
</dbReference>
<feature type="signal peptide" evidence="2">
    <location>
        <begin position="1"/>
        <end position="28"/>
    </location>
</feature>
<dbReference type="HOGENOM" id="CLU_026974_3_0_5"/>